<evidence type="ECO:0000313" key="2">
    <source>
        <dbReference type="EMBL" id="MBO1364084.1"/>
    </source>
</evidence>
<dbReference type="SUPFAM" id="SSF63825">
    <property type="entry name" value="YWTD domain"/>
    <property type="match status" value="1"/>
</dbReference>
<dbReference type="Gene3D" id="2.60.40.2340">
    <property type="match status" value="1"/>
</dbReference>
<evidence type="ECO:0000256" key="1">
    <source>
        <dbReference type="SAM" id="SignalP"/>
    </source>
</evidence>
<protein>
    <submittedName>
        <fullName evidence="2">DUF4623 domain-containing protein</fullName>
    </submittedName>
</protein>
<keyword evidence="1" id="KW-0732">Signal</keyword>
<dbReference type="EMBL" id="JAERMS010000036">
    <property type="protein sequence ID" value="MBO1364084.1"/>
    <property type="molecule type" value="Genomic_DNA"/>
</dbReference>
<proteinExistence type="predicted"/>
<dbReference type="PROSITE" id="PS51257">
    <property type="entry name" value="PROKAR_LIPOPROTEIN"/>
    <property type="match status" value="1"/>
</dbReference>
<name>A0ABS3M7D1_9BACT</name>
<dbReference type="InterPro" id="IPR027863">
    <property type="entry name" value="DUF4623"/>
</dbReference>
<gene>
    <name evidence="2" type="ORF">JHU38_09935</name>
</gene>
<dbReference type="Pfam" id="PF15416">
    <property type="entry name" value="DUF4623"/>
    <property type="match status" value="1"/>
</dbReference>
<sequence length="470" mass="51250">MYKLKYMAFAAVALSCCGLAACGDSYPESHVDPYDTDLLSIKIVNAGPAQNETLTGTIDEENKMVNFPRLDPASNFAAIKIEAEVSAGATVQKTEYDFSMDVEDTYKTLVLRVSNHHRYKDYFIRVRKHVDVYGADFNNVKVANFTGDNSYPDYTSSLTRCADFDGTHVLVVTRSATRPHLLKVADLRENKIAPIPLDLTDVSGGTFAYNMGALANGHVYVASLSGSKASPLKIYYWDTPKSKPEVIANINVGSIPGTGARHGDNMSLNIDKNGNGYIFFGDNGSTEILRFTVTGHKTIDTPTILPSNSGMTSSMGMYRIEDTSQYLLGGLRFPVALTDEMGSVKYQLNKDHIAAESVAARIFTFNKARYLMTCTVGYGSGSKVTPTLNLYDITKGGTVQEALERFDTGDTHTPVYSFILGGAFVTAPGVNTNYYIERDAAGNDVKLYLFASRINSGFVICELPAAVDED</sequence>
<keyword evidence="3" id="KW-1185">Reference proteome</keyword>
<comment type="caution">
    <text evidence="2">The sequence shown here is derived from an EMBL/GenBank/DDBJ whole genome shotgun (WGS) entry which is preliminary data.</text>
</comment>
<accession>A0ABS3M7D1</accession>
<dbReference type="RefSeq" id="WP_107582011.1">
    <property type="nucleotide sequence ID" value="NZ_JAERMS010000036.1"/>
</dbReference>
<evidence type="ECO:0000313" key="3">
    <source>
        <dbReference type="Proteomes" id="UP000664265"/>
    </source>
</evidence>
<reference evidence="2 3" key="1">
    <citation type="submission" date="2021-01" db="EMBL/GenBank/DDBJ databases">
        <title>Prevotella A2931 sp. nov.</title>
        <authorList>
            <person name="Buhl M."/>
            <person name="Oberhettinger P."/>
        </authorList>
    </citation>
    <scope>NUCLEOTIDE SEQUENCE [LARGE SCALE GENOMIC DNA]</scope>
    <source>
        <strain evidence="2 3">A2931</strain>
    </source>
</reference>
<feature type="signal peptide" evidence="1">
    <location>
        <begin position="1"/>
        <end position="20"/>
    </location>
</feature>
<organism evidence="2 3">
    <name type="scientific">Prevotella illustrans</name>
    <dbReference type="NCBI Taxonomy" id="2800387"/>
    <lineage>
        <taxon>Bacteria</taxon>
        <taxon>Pseudomonadati</taxon>
        <taxon>Bacteroidota</taxon>
        <taxon>Bacteroidia</taxon>
        <taxon>Bacteroidales</taxon>
        <taxon>Prevotellaceae</taxon>
        <taxon>Prevotella</taxon>
    </lineage>
</organism>
<dbReference type="Proteomes" id="UP000664265">
    <property type="component" value="Unassembled WGS sequence"/>
</dbReference>
<feature type="chain" id="PRO_5046031493" evidence="1">
    <location>
        <begin position="21"/>
        <end position="470"/>
    </location>
</feature>